<feature type="non-terminal residue" evidence="8">
    <location>
        <position position="119"/>
    </location>
</feature>
<dbReference type="InterPro" id="IPR003035">
    <property type="entry name" value="RWP-RK_dom"/>
</dbReference>
<comment type="caution">
    <text evidence="8">The sequence shown here is derived from an EMBL/GenBank/DDBJ whole genome shotgun (WGS) entry which is preliminary data.</text>
</comment>
<feature type="non-terminal residue" evidence="8">
    <location>
        <position position="1"/>
    </location>
</feature>
<evidence type="ECO:0000256" key="5">
    <source>
        <dbReference type="ARBA" id="ARBA00023163"/>
    </source>
</evidence>
<dbReference type="Proteomes" id="UP000485058">
    <property type="component" value="Unassembled WGS sequence"/>
</dbReference>
<accession>A0A699ZWA5</accession>
<comment type="function">
    <text evidence="1">Putative transcription factor.</text>
</comment>
<evidence type="ECO:0000259" key="7">
    <source>
        <dbReference type="PROSITE" id="PS51519"/>
    </source>
</evidence>
<dbReference type="Pfam" id="PF02042">
    <property type="entry name" value="RWP-RK"/>
    <property type="match status" value="1"/>
</dbReference>
<dbReference type="EMBL" id="BLLF01003072">
    <property type="protein sequence ID" value="GFH26255.1"/>
    <property type="molecule type" value="Genomic_DNA"/>
</dbReference>
<dbReference type="PROSITE" id="PS51519">
    <property type="entry name" value="RWP_RK"/>
    <property type="match status" value="1"/>
</dbReference>
<sequence length="119" mass="13814">MSPEARRLLLADLRKVFHHPRLQAAAELGVSVASLKTMCIKLNMTRWPHRKIASLHQLKSFLLFQPLKEQHLQQEHLAAIEEELAAVQRDPNHTVRSSLTYLRRCVWKRAQRMFLGTGL</sequence>
<keyword evidence="5" id="KW-0804">Transcription</keyword>
<dbReference type="PANTHER" id="PTHR46373">
    <property type="entry name" value="PROTEIN RKD4"/>
    <property type="match status" value="1"/>
</dbReference>
<evidence type="ECO:0000256" key="6">
    <source>
        <dbReference type="ARBA" id="ARBA00023242"/>
    </source>
</evidence>
<protein>
    <submittedName>
        <fullName evidence="8">RWP-RK domain-containing protein</fullName>
    </submittedName>
</protein>
<dbReference type="InterPro" id="IPR044607">
    <property type="entry name" value="RKD-like"/>
</dbReference>
<evidence type="ECO:0000256" key="2">
    <source>
        <dbReference type="ARBA" id="ARBA00023015"/>
    </source>
</evidence>
<name>A0A699ZWA5_HAELA</name>
<reference evidence="8 9" key="1">
    <citation type="submission" date="2020-02" db="EMBL/GenBank/DDBJ databases">
        <title>Draft genome sequence of Haematococcus lacustris strain NIES-144.</title>
        <authorList>
            <person name="Morimoto D."/>
            <person name="Nakagawa S."/>
            <person name="Yoshida T."/>
            <person name="Sawayama S."/>
        </authorList>
    </citation>
    <scope>NUCLEOTIDE SEQUENCE [LARGE SCALE GENOMIC DNA]</scope>
    <source>
        <strain evidence="8 9">NIES-144</strain>
    </source>
</reference>
<dbReference type="GO" id="GO:0003700">
    <property type="term" value="F:DNA-binding transcription factor activity"/>
    <property type="evidence" value="ECO:0007669"/>
    <property type="project" value="InterPro"/>
</dbReference>
<dbReference type="GO" id="GO:0003677">
    <property type="term" value="F:DNA binding"/>
    <property type="evidence" value="ECO:0007669"/>
    <property type="project" value="UniProtKB-KW"/>
</dbReference>
<evidence type="ECO:0000256" key="3">
    <source>
        <dbReference type="ARBA" id="ARBA00023054"/>
    </source>
</evidence>
<evidence type="ECO:0000313" key="9">
    <source>
        <dbReference type="Proteomes" id="UP000485058"/>
    </source>
</evidence>
<dbReference type="AlphaFoldDB" id="A0A699ZWA5"/>
<organism evidence="8 9">
    <name type="scientific">Haematococcus lacustris</name>
    <name type="common">Green alga</name>
    <name type="synonym">Haematococcus pluvialis</name>
    <dbReference type="NCBI Taxonomy" id="44745"/>
    <lineage>
        <taxon>Eukaryota</taxon>
        <taxon>Viridiplantae</taxon>
        <taxon>Chlorophyta</taxon>
        <taxon>core chlorophytes</taxon>
        <taxon>Chlorophyceae</taxon>
        <taxon>CS clade</taxon>
        <taxon>Chlamydomonadales</taxon>
        <taxon>Haematococcaceae</taxon>
        <taxon>Haematococcus</taxon>
    </lineage>
</organism>
<keyword evidence="6" id="KW-0539">Nucleus</keyword>
<evidence type="ECO:0000256" key="4">
    <source>
        <dbReference type="ARBA" id="ARBA00023125"/>
    </source>
</evidence>
<keyword evidence="2" id="KW-0805">Transcription regulation</keyword>
<keyword evidence="4" id="KW-0238">DNA-binding</keyword>
<evidence type="ECO:0000313" key="8">
    <source>
        <dbReference type="EMBL" id="GFH26255.1"/>
    </source>
</evidence>
<proteinExistence type="predicted"/>
<gene>
    <name evidence="8" type="ORF">HaLaN_24374</name>
</gene>
<dbReference type="PANTHER" id="PTHR46373:SF2">
    <property type="entry name" value="RWP-RK DOMAIN-CONTAINING PROTEIN"/>
    <property type="match status" value="1"/>
</dbReference>
<keyword evidence="3" id="KW-0175">Coiled coil</keyword>
<feature type="domain" description="RWP-RK" evidence="7">
    <location>
        <begin position="1"/>
        <end position="76"/>
    </location>
</feature>
<keyword evidence="9" id="KW-1185">Reference proteome</keyword>
<evidence type="ECO:0000256" key="1">
    <source>
        <dbReference type="ARBA" id="ARBA00004049"/>
    </source>
</evidence>